<dbReference type="PANTHER" id="PTHR30055">
    <property type="entry name" value="HTH-TYPE TRANSCRIPTIONAL REGULATOR RUTR"/>
    <property type="match status" value="1"/>
</dbReference>
<gene>
    <name evidence="4" type="ORF">KIH74_32380</name>
</gene>
<dbReference type="PROSITE" id="PS50977">
    <property type="entry name" value="HTH_TETR_2"/>
    <property type="match status" value="1"/>
</dbReference>
<evidence type="ECO:0000259" key="3">
    <source>
        <dbReference type="PROSITE" id="PS50977"/>
    </source>
</evidence>
<keyword evidence="5" id="KW-1185">Reference proteome</keyword>
<dbReference type="SUPFAM" id="SSF48498">
    <property type="entry name" value="Tetracyclin repressor-like, C-terminal domain"/>
    <property type="match status" value="1"/>
</dbReference>
<dbReference type="Proteomes" id="UP001197247">
    <property type="component" value="Unassembled WGS sequence"/>
</dbReference>
<comment type="caution">
    <text evidence="4">The sequence shown here is derived from an EMBL/GenBank/DDBJ whole genome shotgun (WGS) entry which is preliminary data.</text>
</comment>
<evidence type="ECO:0000313" key="4">
    <source>
        <dbReference type="EMBL" id="MBT0773687.1"/>
    </source>
</evidence>
<evidence type="ECO:0000256" key="1">
    <source>
        <dbReference type="ARBA" id="ARBA00023125"/>
    </source>
</evidence>
<proteinExistence type="predicted"/>
<dbReference type="Gene3D" id="1.10.357.10">
    <property type="entry name" value="Tetracycline Repressor, domain 2"/>
    <property type="match status" value="1"/>
</dbReference>
<dbReference type="Pfam" id="PF17920">
    <property type="entry name" value="TetR_C_16"/>
    <property type="match status" value="1"/>
</dbReference>
<dbReference type="PRINTS" id="PR00455">
    <property type="entry name" value="HTHTETR"/>
</dbReference>
<feature type="domain" description="HTH tetR-type" evidence="3">
    <location>
        <begin position="14"/>
        <end position="74"/>
    </location>
</feature>
<dbReference type="SUPFAM" id="SSF46689">
    <property type="entry name" value="Homeodomain-like"/>
    <property type="match status" value="1"/>
</dbReference>
<dbReference type="InterPro" id="IPR009057">
    <property type="entry name" value="Homeodomain-like_sf"/>
</dbReference>
<dbReference type="EMBL" id="JAHBAY010000019">
    <property type="protein sequence ID" value="MBT0773687.1"/>
    <property type="molecule type" value="Genomic_DNA"/>
</dbReference>
<name>A0ABS5TSC3_9ACTN</name>
<sequence length="197" mass="21034">MTTQGGDPRRRNAAQSRELLLAAAGELFAENGYEKTTLREIGVRAGVDAALVARYFGSKAKLYLATLKLEGSNGGLDPIDVRDPARLHRLLERVRELGSGPSLWAAVRPHQDPELQASAVEMLEQRFLAPGRGTAEQAGLDQAGLRAEIVTAALAGIVMSRTAGTFPALTQADPDDLAPLIARMLTGLLEEEPPARS</sequence>
<evidence type="ECO:0000313" key="5">
    <source>
        <dbReference type="Proteomes" id="UP001197247"/>
    </source>
</evidence>
<dbReference type="InterPro" id="IPR050109">
    <property type="entry name" value="HTH-type_TetR-like_transc_reg"/>
</dbReference>
<evidence type="ECO:0000256" key="2">
    <source>
        <dbReference type="PROSITE-ProRule" id="PRU00335"/>
    </source>
</evidence>
<organism evidence="4 5">
    <name type="scientific">Kineosporia corallincola</name>
    <dbReference type="NCBI Taxonomy" id="2835133"/>
    <lineage>
        <taxon>Bacteria</taxon>
        <taxon>Bacillati</taxon>
        <taxon>Actinomycetota</taxon>
        <taxon>Actinomycetes</taxon>
        <taxon>Kineosporiales</taxon>
        <taxon>Kineosporiaceae</taxon>
        <taxon>Kineosporia</taxon>
    </lineage>
</organism>
<dbReference type="Pfam" id="PF00440">
    <property type="entry name" value="TetR_N"/>
    <property type="match status" value="1"/>
</dbReference>
<dbReference type="RefSeq" id="WP_214160227.1">
    <property type="nucleotide sequence ID" value="NZ_JAHBAY010000019.1"/>
</dbReference>
<reference evidence="4 5" key="1">
    <citation type="submission" date="2021-05" db="EMBL/GenBank/DDBJ databases">
        <title>Kineosporia and Streptomyces sp. nov. two new marine actinobacteria isolated from Coral.</title>
        <authorList>
            <person name="Buangrab K."/>
            <person name="Sutthacheep M."/>
            <person name="Yeemin T."/>
            <person name="Harunari E."/>
            <person name="Igarashi Y."/>
            <person name="Kanchanasin P."/>
            <person name="Tanasupawat S."/>
            <person name="Phongsopitanun W."/>
        </authorList>
    </citation>
    <scope>NUCLEOTIDE SEQUENCE [LARGE SCALE GENOMIC DNA]</scope>
    <source>
        <strain evidence="4 5">J2-2</strain>
    </source>
</reference>
<keyword evidence="1 2" id="KW-0238">DNA-binding</keyword>
<feature type="DNA-binding region" description="H-T-H motif" evidence="2">
    <location>
        <begin position="37"/>
        <end position="56"/>
    </location>
</feature>
<dbReference type="InterPro" id="IPR036271">
    <property type="entry name" value="Tet_transcr_reg_TetR-rel_C_sf"/>
</dbReference>
<dbReference type="InterPro" id="IPR041678">
    <property type="entry name" value="TetR_C_16"/>
</dbReference>
<dbReference type="PANTHER" id="PTHR30055:SF235">
    <property type="entry name" value="TRANSCRIPTIONAL REGULATORY PROTEIN"/>
    <property type="match status" value="1"/>
</dbReference>
<protein>
    <submittedName>
        <fullName evidence="4">TetR family transcriptional regulator</fullName>
    </submittedName>
</protein>
<dbReference type="InterPro" id="IPR001647">
    <property type="entry name" value="HTH_TetR"/>
</dbReference>
<accession>A0ABS5TSC3</accession>